<feature type="domain" description="Ferritin/DPS" evidence="2">
    <location>
        <begin position="5"/>
        <end position="143"/>
    </location>
</feature>
<dbReference type="InterPro" id="IPR009078">
    <property type="entry name" value="Ferritin-like_SF"/>
</dbReference>
<dbReference type="GeneID" id="57012697"/>
<comment type="similarity">
    <text evidence="1">Belongs to the Dps family.</text>
</comment>
<dbReference type="RefSeq" id="WP_089717162.1">
    <property type="nucleotide sequence ID" value="NZ_FMYT01000012.1"/>
</dbReference>
<dbReference type="EMBL" id="FOHG01000014">
    <property type="protein sequence ID" value="SES97182.1"/>
    <property type="molecule type" value="Genomic_DNA"/>
</dbReference>
<keyword evidence="11" id="KW-1185">Reference proteome</keyword>
<gene>
    <name evidence="7" type="ORF">BY453_11730</name>
    <name evidence="8" type="ORF">C7954_11453</name>
    <name evidence="3" type="ORF">SAMN04488597_11231</name>
    <name evidence="4" type="ORF">SAMN04488598_11436</name>
    <name evidence="6" type="ORF">SAMN04515652_11436</name>
    <name evidence="5" type="ORF">SAMN04515654_11932</name>
</gene>
<proteinExistence type="inferred from homology"/>
<dbReference type="EMBL" id="FNEH01000019">
    <property type="protein sequence ID" value="SDI90895.1"/>
    <property type="molecule type" value="Genomic_DNA"/>
</dbReference>
<reference evidence="8 12" key="4">
    <citation type="submission" date="2019-03" db="EMBL/GenBank/DDBJ databases">
        <title>Subsurface microbial communities from deep shales in Ohio and West Virginia, USA.</title>
        <authorList>
            <person name="Wrighton K."/>
        </authorList>
    </citation>
    <scope>NUCLEOTIDE SEQUENCE [LARGE SCALE GENOMIC DNA]</scope>
    <source>
        <strain evidence="8 12">DSMZ 11287</strain>
    </source>
</reference>
<evidence type="ECO:0000313" key="6">
    <source>
        <dbReference type="EMBL" id="SES97182.1"/>
    </source>
</evidence>
<dbReference type="PIRSF" id="PIRSF005900">
    <property type="entry name" value="Dps"/>
    <property type="match status" value="1"/>
</dbReference>
<dbReference type="InterPro" id="IPR008331">
    <property type="entry name" value="Ferritin_DPS_dom"/>
</dbReference>
<dbReference type="Pfam" id="PF00210">
    <property type="entry name" value="Ferritin"/>
    <property type="match status" value="1"/>
</dbReference>
<evidence type="ECO:0000313" key="8">
    <source>
        <dbReference type="EMBL" id="TDX43758.1"/>
    </source>
</evidence>
<evidence type="ECO:0000259" key="2">
    <source>
        <dbReference type="Pfam" id="PF00210"/>
    </source>
</evidence>
<protein>
    <submittedName>
        <fullName evidence="3">Starvation-inducible DNA-binding protein</fullName>
    </submittedName>
</protein>
<dbReference type="InterPro" id="IPR023188">
    <property type="entry name" value="DPS_DNA-bd_CS"/>
</dbReference>
<dbReference type="InterPro" id="IPR012347">
    <property type="entry name" value="Ferritin-like"/>
</dbReference>
<dbReference type="Proteomes" id="UP000295472">
    <property type="component" value="Unassembled WGS sequence"/>
</dbReference>
<evidence type="ECO:0000313" key="12">
    <source>
        <dbReference type="Proteomes" id="UP000295472"/>
    </source>
</evidence>
<organism evidence="3 14">
    <name type="scientific">Halanaerobium congolense</name>
    <dbReference type="NCBI Taxonomy" id="54121"/>
    <lineage>
        <taxon>Bacteria</taxon>
        <taxon>Bacillati</taxon>
        <taxon>Bacillota</taxon>
        <taxon>Clostridia</taxon>
        <taxon>Halanaerobiales</taxon>
        <taxon>Halanaerobiaceae</taxon>
        <taxon>Halanaerobium</taxon>
    </lineage>
</organism>
<evidence type="ECO:0000313" key="9">
    <source>
        <dbReference type="Proteomes" id="UP000198612"/>
    </source>
</evidence>
<dbReference type="EMBL" id="SOEF01000014">
    <property type="protein sequence ID" value="TDX43758.1"/>
    <property type="molecule type" value="Genomic_DNA"/>
</dbReference>
<sequence>MKNYEKMNTYLANLAVLNTKLHNLHWNVEGKQFMQVHSFTEELYDDFFEKYDEVAEIMKMKGEFPLVKLNDYIEAATIEELDSKKYGVDEVLNEVQSDLKEMKKLAAEIRNDADADGDFEVVGAFEDHVAGYSQNIWFVTAILA</sequence>
<evidence type="ECO:0000313" key="11">
    <source>
        <dbReference type="Proteomes" id="UP000199519"/>
    </source>
</evidence>
<dbReference type="Proteomes" id="UP000295758">
    <property type="component" value="Unassembled WGS sequence"/>
</dbReference>
<dbReference type="EMBL" id="FNBJ01000014">
    <property type="protein sequence ID" value="SDF52416.1"/>
    <property type="molecule type" value="Genomic_DNA"/>
</dbReference>
<dbReference type="GO" id="GO:0008199">
    <property type="term" value="F:ferric iron binding"/>
    <property type="evidence" value="ECO:0007669"/>
    <property type="project" value="InterPro"/>
</dbReference>
<reference evidence="9 11" key="2">
    <citation type="submission" date="2016-10" db="EMBL/GenBank/DDBJ databases">
        <authorList>
            <person name="Varghese N."/>
            <person name="Submissions S."/>
        </authorList>
    </citation>
    <scope>NUCLEOTIDE SEQUENCE [LARGE SCALE GENOMIC DNA]</scope>
    <source>
        <strain evidence="3 14">WG10</strain>
        <strain evidence="4 11">WG2</strain>
        <strain evidence="6 9">WG5</strain>
    </source>
</reference>
<accession>A0A1G6NU60</accession>
<dbReference type="PANTHER" id="PTHR42932:SF1">
    <property type="entry name" value="GENERAL STRESS PROTEIN 20U"/>
    <property type="match status" value="1"/>
</dbReference>
<dbReference type="SUPFAM" id="SSF47240">
    <property type="entry name" value="Ferritin-like"/>
    <property type="match status" value="1"/>
</dbReference>
<dbReference type="CDD" id="cd01043">
    <property type="entry name" value="DPS"/>
    <property type="match status" value="1"/>
</dbReference>
<dbReference type="InterPro" id="IPR002177">
    <property type="entry name" value="DPS_DNA-bd"/>
</dbReference>
<evidence type="ECO:0000313" key="3">
    <source>
        <dbReference type="EMBL" id="SDC70695.1"/>
    </source>
</evidence>
<dbReference type="Proteomes" id="UP000324896">
    <property type="component" value="Unassembled WGS sequence"/>
</dbReference>
<dbReference type="GO" id="GO:0003677">
    <property type="term" value="F:DNA binding"/>
    <property type="evidence" value="ECO:0007669"/>
    <property type="project" value="UniProtKB-KW"/>
</dbReference>
<keyword evidence="3" id="KW-0238">DNA-binding</keyword>
<dbReference type="Proteomes" id="UP000199519">
    <property type="component" value="Unassembled WGS sequence"/>
</dbReference>
<dbReference type="AlphaFoldDB" id="A0A1G6NU60"/>
<reference evidence="5 10" key="1">
    <citation type="submission" date="2016-10" db="EMBL/GenBank/DDBJ databases">
        <authorList>
            <person name="de Groot N.N."/>
        </authorList>
    </citation>
    <scope>NUCLEOTIDE SEQUENCE [LARGE SCALE GENOMIC DNA]</scope>
    <source>
        <strain evidence="5 10">WG7</strain>
    </source>
</reference>
<evidence type="ECO:0000256" key="1">
    <source>
        <dbReference type="ARBA" id="ARBA00009497"/>
    </source>
</evidence>
<dbReference type="GO" id="GO:0016722">
    <property type="term" value="F:oxidoreductase activity, acting on metal ions"/>
    <property type="evidence" value="ECO:0007669"/>
    <property type="project" value="InterPro"/>
</dbReference>
<dbReference type="EMBL" id="FMYT01000012">
    <property type="protein sequence ID" value="SDC70695.1"/>
    <property type="molecule type" value="Genomic_DNA"/>
</dbReference>
<evidence type="ECO:0000313" key="10">
    <source>
        <dbReference type="Proteomes" id="UP000198945"/>
    </source>
</evidence>
<dbReference type="Proteomes" id="UP000198945">
    <property type="component" value="Unassembled WGS sequence"/>
</dbReference>
<evidence type="ECO:0000313" key="4">
    <source>
        <dbReference type="EMBL" id="SDF52416.1"/>
    </source>
</evidence>
<evidence type="ECO:0000313" key="5">
    <source>
        <dbReference type="EMBL" id="SDI90895.1"/>
    </source>
</evidence>
<evidence type="ECO:0000313" key="7">
    <source>
        <dbReference type="EMBL" id="TDS29543.1"/>
    </source>
</evidence>
<dbReference type="EMBL" id="SOAA01000017">
    <property type="protein sequence ID" value="TDS29543.1"/>
    <property type="molecule type" value="Genomic_DNA"/>
</dbReference>
<reference evidence="7 13" key="3">
    <citation type="submission" date="2019-03" db="EMBL/GenBank/DDBJ databases">
        <title>Deep subsurface shale carbon reservoir microbial communities from Ohio and West Virginia, USA.</title>
        <authorList>
            <person name="Wrighton K."/>
        </authorList>
    </citation>
    <scope>NUCLEOTIDE SEQUENCE [LARGE SCALE GENOMIC DNA]</scope>
    <source>
        <strain evidence="7 13">UTICA-S4D12</strain>
    </source>
</reference>
<evidence type="ECO:0000313" key="13">
    <source>
        <dbReference type="Proteomes" id="UP000295758"/>
    </source>
</evidence>
<dbReference type="PROSITE" id="PS00818">
    <property type="entry name" value="DPS_1"/>
    <property type="match status" value="1"/>
</dbReference>
<dbReference type="Proteomes" id="UP000198612">
    <property type="component" value="Unassembled WGS sequence"/>
</dbReference>
<dbReference type="Gene3D" id="1.20.1260.10">
    <property type="match status" value="1"/>
</dbReference>
<name>A0A1G6NU60_9FIRM</name>
<evidence type="ECO:0000313" key="14">
    <source>
        <dbReference type="Proteomes" id="UP000324896"/>
    </source>
</evidence>
<dbReference type="PANTHER" id="PTHR42932">
    <property type="entry name" value="GENERAL STRESS PROTEIN 20U"/>
    <property type="match status" value="1"/>
</dbReference>